<evidence type="ECO:0000313" key="1">
    <source>
        <dbReference type="EMBL" id="KAK3719046.1"/>
    </source>
</evidence>
<dbReference type="EMBL" id="JAUTXU010000028">
    <property type="protein sequence ID" value="KAK3719046.1"/>
    <property type="molecule type" value="Genomic_DNA"/>
</dbReference>
<accession>A0ACC3NP73</accession>
<protein>
    <submittedName>
        <fullName evidence="1">tRNA (Guanine-N(7)-)-methyltransferase non-catalytic subunit trm82</fullName>
    </submittedName>
</protein>
<evidence type="ECO:0000313" key="2">
    <source>
        <dbReference type="Proteomes" id="UP001281147"/>
    </source>
</evidence>
<keyword evidence="2" id="KW-1185">Reference proteome</keyword>
<proteinExistence type="predicted"/>
<sequence>MNHPFQLVEIAKPPAAQRDHPGYLLAACGSKLLSTCLATGNVVSEWTADVGSGQVAVSNDTESTHVGGSERPAKKQKTGNASLATAPNVIKLAISPNHQHAVAVTDDKCVRVFEIHAEGKLLELSQRTMPKRPCAVQVLPDNATIICGDKFGDVYSLPLLLELKAIEDDSPMGSTESHPPQQEASTPFKPSASMQTVHTKRNRKALEAQLKQKNLTPKSKAPLQFDHKVLLGHVSMLTDVAYASREVDGKQRGYIITADRDEHIRISRAPPQSHVIEGYCLGHREFVSKVCVIPGTDLLVSGGGDDWLGIWQWPAFKLLARFDQMRALLHDLIAKTNGSNVEDQGNDKEPIEQIAVSGIWIVPATGQDGTSKEHAVIVACEKVPALFYCPVSKLLEQDAPWNLRQFRYPILDITSVGTTTLVSLDVRGEEQQRIVAYRLKMQSSGGTDFQCDEETNAKLMGLDCVPSDIVDAKGLEDLLYGAASLRKRGHQDEDVAEEAG</sequence>
<organism evidence="1 2">
    <name type="scientific">Vermiconidia calcicola</name>
    <dbReference type="NCBI Taxonomy" id="1690605"/>
    <lineage>
        <taxon>Eukaryota</taxon>
        <taxon>Fungi</taxon>
        <taxon>Dikarya</taxon>
        <taxon>Ascomycota</taxon>
        <taxon>Pezizomycotina</taxon>
        <taxon>Dothideomycetes</taxon>
        <taxon>Dothideomycetidae</taxon>
        <taxon>Mycosphaerellales</taxon>
        <taxon>Extremaceae</taxon>
        <taxon>Vermiconidia</taxon>
    </lineage>
</organism>
<gene>
    <name evidence="1" type="primary">TRM82_1</name>
    <name evidence="1" type="ORF">LTR37_004610</name>
</gene>
<dbReference type="Proteomes" id="UP001281147">
    <property type="component" value="Unassembled WGS sequence"/>
</dbReference>
<comment type="caution">
    <text evidence="1">The sequence shown here is derived from an EMBL/GenBank/DDBJ whole genome shotgun (WGS) entry which is preliminary data.</text>
</comment>
<name>A0ACC3NP73_9PEZI</name>
<reference evidence="1" key="1">
    <citation type="submission" date="2023-07" db="EMBL/GenBank/DDBJ databases">
        <title>Black Yeasts Isolated from many extreme environments.</title>
        <authorList>
            <person name="Coleine C."/>
            <person name="Stajich J.E."/>
            <person name="Selbmann L."/>
        </authorList>
    </citation>
    <scope>NUCLEOTIDE SEQUENCE</scope>
    <source>
        <strain evidence="1">CCFEE 5714</strain>
    </source>
</reference>